<dbReference type="PANTHER" id="PTHR40788:SF1">
    <property type="entry name" value="IPA PROTEIN"/>
    <property type="match status" value="1"/>
</dbReference>
<feature type="region of interest" description="Disordered" evidence="1">
    <location>
        <begin position="841"/>
        <end position="868"/>
    </location>
</feature>
<evidence type="ECO:0000313" key="2">
    <source>
        <dbReference type="EMBL" id="KAF7504545.1"/>
    </source>
</evidence>
<name>A0A8H7AG37_9EURO</name>
<organism evidence="2 3">
    <name type="scientific">Endocarpon pusillum</name>
    <dbReference type="NCBI Taxonomy" id="364733"/>
    <lineage>
        <taxon>Eukaryota</taxon>
        <taxon>Fungi</taxon>
        <taxon>Dikarya</taxon>
        <taxon>Ascomycota</taxon>
        <taxon>Pezizomycotina</taxon>
        <taxon>Eurotiomycetes</taxon>
        <taxon>Chaetothyriomycetidae</taxon>
        <taxon>Verrucariales</taxon>
        <taxon>Verrucariaceae</taxon>
        <taxon>Endocarpon</taxon>
    </lineage>
</organism>
<dbReference type="EMBL" id="JAACFV010000134">
    <property type="protein sequence ID" value="KAF7504545.1"/>
    <property type="molecule type" value="Genomic_DNA"/>
</dbReference>
<dbReference type="Proteomes" id="UP000606974">
    <property type="component" value="Unassembled WGS sequence"/>
</dbReference>
<keyword evidence="3" id="KW-1185">Reference proteome</keyword>
<gene>
    <name evidence="2" type="ORF">GJ744_002101</name>
</gene>
<sequence>MVLPHNLPRGYGPQLHVQRLPLGGSPKAPCQCLECAQQYRTENDLQVQPKMYLSRTGVEDAQKLLDEQVATIRANQAFLRRVLLNHGNAIISRWKKANSSKRASAIQNALPDIEVEKWTIFKKLYGPSVVLDEALLRKSCLLPYINLDDLRSDQFKFLSLLHARSQHDLDEWVVFDVNQTKLAWENGWIAVEHCPHAVIMFGAEYGKLVPWNQDQAHRWDIIGFPRAHLVIEAQFILLKLLRDVVEGLLQNVQKESGSDKWTALVECGFRRPGESETWTGLTNQAFTGPPMPNAESLFEIANSRFKMSQDHVWLLQTDPFYMRNEARYILDTQVANTVREKAGKIAYMNFVANRIVLRAFGRVDHWHMIVRECQNFQAVSQKFCSAIQFGQALPFEYQMAIRLLELLLINILREQTKGLKVLLPSLRGFEKCYAKVHFSRPRCDTTATPSLRTWDEWYKNDPLFWVLQLLTGDLRSSLDPAMPFGFLDELMSGKNVDIDRSRVEQQLMDQLSDLGATWELLIAVRSQRPRAQEEFTKENVSQCQESFNRVWLGHSTTSGGRRRGLTPDHMSVLMAGSLLEQLESLPLPSGKRDAVWQQRSDAVHAGLTAFWTKARQWLESDFSKQGCSEEPIKQFLGLVSFDVAPEHLRALEGQRQRILAGPKPKAEPLTTEDTPAQSYWSPSVGEGSSAYLVQLPKVKQKRRANEETKGQLEVQSEQVEDVHPTSSAESDKLSSFTIPVSAETLQIFNGMFPTSSENVEKPKKKGLLDWRRFVGAMTDAGFSASSSSGSAVTFANAHGKIIFHRPHPVAKIDPSMLAWFGKRLNKWFGLDRGDFVCATDTKEGGEDISTAAKENEKEDDQIDGKGKD</sequence>
<feature type="region of interest" description="Disordered" evidence="1">
    <location>
        <begin position="702"/>
        <end position="730"/>
    </location>
</feature>
<dbReference type="OrthoDB" id="2922289at2759"/>
<dbReference type="PANTHER" id="PTHR40788">
    <property type="entry name" value="CLR5 DOMAIN-CONTAINING PROTEIN-RELATED"/>
    <property type="match status" value="1"/>
</dbReference>
<protein>
    <submittedName>
        <fullName evidence="2">Uncharacterized protein</fullName>
    </submittedName>
</protein>
<proteinExistence type="predicted"/>
<dbReference type="AlphaFoldDB" id="A0A8H7AG37"/>
<reference evidence="2" key="1">
    <citation type="submission" date="2020-02" db="EMBL/GenBank/DDBJ databases">
        <authorList>
            <person name="Palmer J.M."/>
        </authorList>
    </citation>
    <scope>NUCLEOTIDE SEQUENCE</scope>
    <source>
        <strain evidence="2">EPUS1.4</strain>
        <tissue evidence="2">Thallus</tissue>
    </source>
</reference>
<accession>A0A8H7AG37</accession>
<evidence type="ECO:0000256" key="1">
    <source>
        <dbReference type="SAM" id="MobiDB-lite"/>
    </source>
</evidence>
<feature type="compositionally biased region" description="Polar residues" evidence="1">
    <location>
        <begin position="671"/>
        <end position="681"/>
    </location>
</feature>
<evidence type="ECO:0000313" key="3">
    <source>
        <dbReference type="Proteomes" id="UP000606974"/>
    </source>
</evidence>
<feature type="region of interest" description="Disordered" evidence="1">
    <location>
        <begin position="654"/>
        <end position="681"/>
    </location>
</feature>
<comment type="caution">
    <text evidence="2">The sequence shown here is derived from an EMBL/GenBank/DDBJ whole genome shotgun (WGS) entry which is preliminary data.</text>
</comment>